<protein>
    <recommendedName>
        <fullName evidence="2">TIR domain-containing protein</fullName>
    </recommendedName>
</protein>
<dbReference type="PROSITE" id="PS50104">
    <property type="entry name" value="TIR"/>
    <property type="match status" value="1"/>
</dbReference>
<evidence type="ECO:0000256" key="1">
    <source>
        <dbReference type="ARBA" id="ARBA00023027"/>
    </source>
</evidence>
<dbReference type="InterPro" id="IPR000157">
    <property type="entry name" value="TIR_dom"/>
</dbReference>
<dbReference type="PANTHER" id="PTHR32009">
    <property type="entry name" value="TMV RESISTANCE PROTEIN N-LIKE"/>
    <property type="match status" value="1"/>
</dbReference>
<dbReference type="Gene3D" id="3.40.50.10140">
    <property type="entry name" value="Toll/interleukin-1 receptor homology (TIR) domain"/>
    <property type="match status" value="1"/>
</dbReference>
<accession>A0ABU6ZGF4</accession>
<dbReference type="SMART" id="SM00255">
    <property type="entry name" value="TIR"/>
    <property type="match status" value="1"/>
</dbReference>
<keyword evidence="4" id="KW-1185">Reference proteome</keyword>
<keyword evidence="1" id="KW-0520">NAD</keyword>
<feature type="domain" description="TIR" evidence="2">
    <location>
        <begin position="17"/>
        <end position="176"/>
    </location>
</feature>
<dbReference type="Proteomes" id="UP001341840">
    <property type="component" value="Unassembled WGS sequence"/>
</dbReference>
<proteinExistence type="predicted"/>
<dbReference type="PANTHER" id="PTHR32009:SF144">
    <property type="entry name" value="RESISTANCE PROTEIN (TIR-NBS-LRR CLASS), PUTATIVE-RELATED"/>
    <property type="match status" value="1"/>
</dbReference>
<evidence type="ECO:0000313" key="3">
    <source>
        <dbReference type="EMBL" id="MED6221036.1"/>
    </source>
</evidence>
<organism evidence="3 4">
    <name type="scientific">Stylosanthes scabra</name>
    <dbReference type="NCBI Taxonomy" id="79078"/>
    <lineage>
        <taxon>Eukaryota</taxon>
        <taxon>Viridiplantae</taxon>
        <taxon>Streptophyta</taxon>
        <taxon>Embryophyta</taxon>
        <taxon>Tracheophyta</taxon>
        <taxon>Spermatophyta</taxon>
        <taxon>Magnoliopsida</taxon>
        <taxon>eudicotyledons</taxon>
        <taxon>Gunneridae</taxon>
        <taxon>Pentapetalae</taxon>
        <taxon>rosids</taxon>
        <taxon>fabids</taxon>
        <taxon>Fabales</taxon>
        <taxon>Fabaceae</taxon>
        <taxon>Papilionoideae</taxon>
        <taxon>50 kb inversion clade</taxon>
        <taxon>dalbergioids sensu lato</taxon>
        <taxon>Dalbergieae</taxon>
        <taxon>Pterocarpus clade</taxon>
        <taxon>Stylosanthes</taxon>
    </lineage>
</organism>
<evidence type="ECO:0000259" key="2">
    <source>
        <dbReference type="PROSITE" id="PS50104"/>
    </source>
</evidence>
<sequence length="176" mass="19726">MAQVAPSTSSSSFRYNYTYDVFLSFRGQDTRKGFTGSLYNALHQRGIHTFIDDEGLKPGEEITPSLLNAIDDSRIAIVVFSKDYASSSFCLKELVKILDCVDSKGRLVLPVFYDVDPSDVRYQKGSYGVALAKHEKRHNVEEWRKALTKAANLSGCHFKPGYSHHTTTLTKVTCFS</sequence>
<gene>
    <name evidence="3" type="ORF">PIB30_050619</name>
</gene>
<comment type="caution">
    <text evidence="3">The sequence shown here is derived from an EMBL/GenBank/DDBJ whole genome shotgun (WGS) entry which is preliminary data.</text>
</comment>
<dbReference type="SUPFAM" id="SSF52200">
    <property type="entry name" value="Toll/Interleukin receptor TIR domain"/>
    <property type="match status" value="1"/>
</dbReference>
<dbReference type="EMBL" id="JASCZI010272210">
    <property type="protein sequence ID" value="MED6221036.1"/>
    <property type="molecule type" value="Genomic_DNA"/>
</dbReference>
<evidence type="ECO:0000313" key="4">
    <source>
        <dbReference type="Proteomes" id="UP001341840"/>
    </source>
</evidence>
<dbReference type="InterPro" id="IPR035897">
    <property type="entry name" value="Toll_tir_struct_dom_sf"/>
</dbReference>
<dbReference type="Pfam" id="PF01582">
    <property type="entry name" value="TIR"/>
    <property type="match status" value="1"/>
</dbReference>
<name>A0ABU6ZGF4_9FABA</name>
<reference evidence="3 4" key="1">
    <citation type="journal article" date="2023" name="Plants (Basel)">
        <title>Bridging the Gap: Combining Genomics and Transcriptomics Approaches to Understand Stylosanthes scabra, an Orphan Legume from the Brazilian Caatinga.</title>
        <authorList>
            <person name="Ferreira-Neto J.R.C."/>
            <person name="da Silva M.D."/>
            <person name="Binneck E."/>
            <person name="de Melo N.F."/>
            <person name="da Silva R.H."/>
            <person name="de Melo A.L.T.M."/>
            <person name="Pandolfi V."/>
            <person name="Bustamante F.O."/>
            <person name="Brasileiro-Vidal A.C."/>
            <person name="Benko-Iseppon A.M."/>
        </authorList>
    </citation>
    <scope>NUCLEOTIDE SEQUENCE [LARGE SCALE GENOMIC DNA]</scope>
    <source>
        <tissue evidence="3">Leaves</tissue>
    </source>
</reference>